<protein>
    <submittedName>
        <fullName evidence="1">DUF503 domain-containing protein</fullName>
    </submittedName>
</protein>
<dbReference type="Gene3D" id="3.30.70.1120">
    <property type="entry name" value="TT1725-like"/>
    <property type="match status" value="1"/>
</dbReference>
<dbReference type="AlphaFoldDB" id="A0A7C1BFU7"/>
<gene>
    <name evidence="1" type="ORF">ENG67_04225</name>
</gene>
<dbReference type="PANTHER" id="PTHR36441">
    <property type="entry name" value="HYPOTHETICAL CYTOSOLIC PROTEIN"/>
    <property type="match status" value="1"/>
</dbReference>
<dbReference type="Proteomes" id="UP000885931">
    <property type="component" value="Unassembled WGS sequence"/>
</dbReference>
<accession>A0A7C1BFU7</accession>
<dbReference type="Pfam" id="PF04456">
    <property type="entry name" value="DUF503"/>
    <property type="match status" value="1"/>
</dbReference>
<dbReference type="InterPro" id="IPR007546">
    <property type="entry name" value="DUF503"/>
</dbReference>
<dbReference type="SUPFAM" id="SSF103007">
    <property type="entry name" value="Hypothetical protein TT1725"/>
    <property type="match status" value="1"/>
</dbReference>
<proteinExistence type="predicted"/>
<evidence type="ECO:0000313" key="1">
    <source>
        <dbReference type="EMBL" id="HDM90400.1"/>
    </source>
</evidence>
<organism evidence="1">
    <name type="scientific">candidate division WOR-3 bacterium</name>
    <dbReference type="NCBI Taxonomy" id="2052148"/>
    <lineage>
        <taxon>Bacteria</taxon>
        <taxon>Bacteria division WOR-3</taxon>
    </lineage>
</organism>
<reference evidence="1" key="1">
    <citation type="journal article" date="2020" name="mSystems">
        <title>Genome- and Community-Level Interaction Insights into Carbon Utilization and Element Cycling Functions of Hydrothermarchaeota in Hydrothermal Sediment.</title>
        <authorList>
            <person name="Zhou Z."/>
            <person name="Liu Y."/>
            <person name="Xu W."/>
            <person name="Pan J."/>
            <person name="Luo Z.H."/>
            <person name="Li M."/>
        </authorList>
    </citation>
    <scope>NUCLEOTIDE SEQUENCE [LARGE SCALE GENOMIC DNA]</scope>
    <source>
        <strain evidence="1">HyVt-237</strain>
    </source>
</reference>
<sequence length="93" mass="10645">MLIGVLEVDLYLPECSSLKEKRFILKSIKGKLRSKFNISVAESDSHDLWQRSKIMVLTLSNDGAMVNSVLSKVVNMLEGDRRIQILDYSLRFL</sequence>
<name>A0A7C1BFU7_UNCW3</name>
<dbReference type="PANTHER" id="PTHR36441:SF1">
    <property type="entry name" value="DUF503 DOMAIN-CONTAINING PROTEIN"/>
    <property type="match status" value="1"/>
</dbReference>
<dbReference type="EMBL" id="DRBW01000168">
    <property type="protein sequence ID" value="HDM90400.1"/>
    <property type="molecule type" value="Genomic_DNA"/>
</dbReference>
<comment type="caution">
    <text evidence="1">The sequence shown here is derived from an EMBL/GenBank/DDBJ whole genome shotgun (WGS) entry which is preliminary data.</text>
</comment>
<dbReference type="InterPro" id="IPR036746">
    <property type="entry name" value="TT1725-like_sf"/>
</dbReference>